<dbReference type="InterPro" id="IPR031778">
    <property type="entry name" value="Sortilin_N"/>
</dbReference>
<dbReference type="InterPro" id="IPR015943">
    <property type="entry name" value="WD40/YVTN_repeat-like_dom_sf"/>
</dbReference>
<keyword evidence="2" id="KW-1133">Transmembrane helix</keyword>
<dbReference type="Pfam" id="PF15902">
    <property type="entry name" value="Sortilin-Vps10"/>
    <property type="match status" value="1"/>
</dbReference>
<evidence type="ECO:0000313" key="4">
    <source>
        <dbReference type="EMBL" id="AJZ75131.1"/>
    </source>
</evidence>
<dbReference type="AlphaFoldDB" id="A0A3G1B574"/>
<sequence>MEWIVIKSSKTKIAVIGIIAVAIGIGASFATNLMPESDVSTQNSKTIFWRHIHGLGIDPVDRNILYIATHGDFYQSVSGNPPVKVDEQRADYMAFNAPYSQGTPLYASGHPATGGNTGLIKSTDGGKTWQQVATILEPPVDFHAMSVSKSDSNVIIGYDSAGRGLFKTIDAGKTWETLPVPDYITALAINPNDANVVFAGFAGTQKGIAKSIDGGTSWTLLEGYNGLTVFTLYFDEDGVLYTYTSDTGLARSADMGQTWDEINKPDLTIMSIAADSQNNVIYVAGYSPDGFQEVHSSSDGGNNWALIATNREL</sequence>
<keyword evidence="2" id="KW-0472">Membrane</keyword>
<dbReference type="PANTHER" id="PTHR12106:SF27">
    <property type="entry name" value="SORTILIN-RELATED RECEPTOR"/>
    <property type="match status" value="1"/>
</dbReference>
<proteinExistence type="predicted"/>
<evidence type="ECO:0000313" key="5">
    <source>
        <dbReference type="Proteomes" id="UP000266745"/>
    </source>
</evidence>
<dbReference type="STRING" id="1603555.SU86_000580"/>
<dbReference type="Gene3D" id="2.130.10.10">
    <property type="entry name" value="YVTN repeat-like/Quinoprotein amine dehydrogenase"/>
    <property type="match status" value="2"/>
</dbReference>
<keyword evidence="2" id="KW-0812">Transmembrane</keyword>
<reference evidence="4 5" key="1">
    <citation type="journal article" date="2016" name="Sci. Rep.">
        <title>A novel ammonia-oxidizing archaeon from wastewater treatment plant: Its enrichment, physiological and genomic characteristics.</title>
        <authorList>
            <person name="Li Y."/>
            <person name="Ding K."/>
            <person name="Wen X."/>
            <person name="Zhang B."/>
            <person name="Shen B."/>
            <person name="Yang Y."/>
        </authorList>
    </citation>
    <scope>NUCLEOTIDE SEQUENCE [LARGE SCALE GENOMIC DNA]</scope>
    <source>
        <strain evidence="4 5">SAT1</strain>
    </source>
</reference>
<name>A0A3G1B574_9ARCH</name>
<protein>
    <recommendedName>
        <fullName evidence="3">Sortilin N-terminal domain-containing protein</fullName>
    </recommendedName>
</protein>
<dbReference type="InterPro" id="IPR050310">
    <property type="entry name" value="VPS10-sortilin"/>
</dbReference>
<evidence type="ECO:0000256" key="2">
    <source>
        <dbReference type="SAM" id="Phobius"/>
    </source>
</evidence>
<evidence type="ECO:0000259" key="3">
    <source>
        <dbReference type="Pfam" id="PF15902"/>
    </source>
</evidence>
<dbReference type="CDD" id="cd15482">
    <property type="entry name" value="Sialidase_non-viral"/>
    <property type="match status" value="1"/>
</dbReference>
<keyword evidence="1" id="KW-0677">Repeat</keyword>
<feature type="transmembrane region" description="Helical" evidence="2">
    <location>
        <begin position="12"/>
        <end position="34"/>
    </location>
</feature>
<accession>A0A3G1B574</accession>
<dbReference type="Proteomes" id="UP000266745">
    <property type="component" value="Chromosome"/>
</dbReference>
<dbReference type="PANTHER" id="PTHR12106">
    <property type="entry name" value="SORTILIN RELATED"/>
    <property type="match status" value="1"/>
</dbReference>
<dbReference type="NCBIfam" id="NF045728">
    <property type="entry name" value="glycosyl_F510_1955"/>
    <property type="match status" value="1"/>
</dbReference>
<keyword evidence="5" id="KW-1185">Reference proteome</keyword>
<organism evidence="4 5">
    <name type="scientific">Candidatus Nitrosotenuis cloacae</name>
    <dbReference type="NCBI Taxonomy" id="1603555"/>
    <lineage>
        <taxon>Archaea</taxon>
        <taxon>Nitrososphaerota</taxon>
        <taxon>Candidatus Nitrosotenuis</taxon>
    </lineage>
</organism>
<dbReference type="KEGG" id="tah:SU86_000580"/>
<dbReference type="InterPro" id="IPR054817">
    <property type="entry name" value="Glycosyl_F510_1955-like"/>
</dbReference>
<dbReference type="SUPFAM" id="SSF110296">
    <property type="entry name" value="Oligoxyloglucan reducing end-specific cellobiohydrolase"/>
    <property type="match status" value="1"/>
</dbReference>
<gene>
    <name evidence="4" type="ORF">SU86_000580</name>
</gene>
<dbReference type="EMBL" id="CP011097">
    <property type="protein sequence ID" value="AJZ75131.1"/>
    <property type="molecule type" value="Genomic_DNA"/>
</dbReference>
<feature type="domain" description="Sortilin N-terminal" evidence="3">
    <location>
        <begin position="120"/>
        <end position="225"/>
    </location>
</feature>
<evidence type="ECO:0000256" key="1">
    <source>
        <dbReference type="ARBA" id="ARBA00022737"/>
    </source>
</evidence>